<feature type="transmembrane region" description="Helical" evidence="8">
    <location>
        <begin position="21"/>
        <end position="49"/>
    </location>
</feature>
<feature type="transmembrane region" description="Helical" evidence="8">
    <location>
        <begin position="246"/>
        <end position="273"/>
    </location>
</feature>
<dbReference type="Proteomes" id="UP001235094">
    <property type="component" value="Unassembled WGS sequence"/>
</dbReference>
<dbReference type="InterPro" id="IPR037294">
    <property type="entry name" value="ABC_BtuC-like"/>
</dbReference>
<evidence type="ECO:0000256" key="3">
    <source>
        <dbReference type="ARBA" id="ARBA00022448"/>
    </source>
</evidence>
<feature type="transmembrane region" description="Helical" evidence="8">
    <location>
        <begin position="412"/>
        <end position="430"/>
    </location>
</feature>
<evidence type="ECO:0000256" key="4">
    <source>
        <dbReference type="ARBA" id="ARBA00022475"/>
    </source>
</evidence>
<dbReference type="NCBIfam" id="NF007866">
    <property type="entry name" value="PRK10577.1-2"/>
    <property type="match status" value="1"/>
</dbReference>
<feature type="transmembrane region" description="Helical" evidence="8">
    <location>
        <begin position="467"/>
        <end position="486"/>
    </location>
</feature>
<dbReference type="EMBL" id="JAUSVR010000001">
    <property type="protein sequence ID" value="MDQ0509134.1"/>
    <property type="molecule type" value="Genomic_DNA"/>
</dbReference>
<gene>
    <name evidence="9" type="ORF">QOZ99_000011</name>
</gene>
<evidence type="ECO:0000256" key="2">
    <source>
        <dbReference type="ARBA" id="ARBA00007935"/>
    </source>
</evidence>
<dbReference type="SUPFAM" id="SSF81345">
    <property type="entry name" value="ABC transporter involved in vitamin B12 uptake, BtuC"/>
    <property type="match status" value="2"/>
</dbReference>
<name>A0ABU0LKA0_9HYPH</name>
<comment type="subcellular location">
    <subcellularLocation>
        <location evidence="1">Cell membrane</location>
        <topology evidence="1">Multi-pass membrane protein</topology>
    </subcellularLocation>
</comment>
<evidence type="ECO:0000256" key="6">
    <source>
        <dbReference type="ARBA" id="ARBA00022989"/>
    </source>
</evidence>
<evidence type="ECO:0000256" key="5">
    <source>
        <dbReference type="ARBA" id="ARBA00022692"/>
    </source>
</evidence>
<feature type="transmembrane region" description="Helical" evidence="8">
    <location>
        <begin position="154"/>
        <end position="177"/>
    </location>
</feature>
<reference evidence="9 10" key="1">
    <citation type="submission" date="2023-07" db="EMBL/GenBank/DDBJ databases">
        <title>Genomic Encyclopedia of Type Strains, Phase IV (KMG-IV): sequencing the most valuable type-strain genomes for metagenomic binning, comparative biology and taxonomic classification.</title>
        <authorList>
            <person name="Goeker M."/>
        </authorList>
    </citation>
    <scope>NUCLEOTIDE SEQUENCE [LARGE SCALE GENOMIC DNA]</scope>
    <source>
        <strain evidence="9 10">DSM 15561</strain>
    </source>
</reference>
<feature type="transmembrane region" description="Helical" evidence="8">
    <location>
        <begin position="69"/>
        <end position="90"/>
    </location>
</feature>
<feature type="transmembrane region" description="Helical" evidence="8">
    <location>
        <begin position="285"/>
        <end position="302"/>
    </location>
</feature>
<dbReference type="Gene3D" id="1.10.3470.10">
    <property type="entry name" value="ABC transporter involved in vitamin B12 uptake, BtuC"/>
    <property type="match status" value="2"/>
</dbReference>
<evidence type="ECO:0000256" key="8">
    <source>
        <dbReference type="SAM" id="Phobius"/>
    </source>
</evidence>
<evidence type="ECO:0000313" key="9">
    <source>
        <dbReference type="EMBL" id="MDQ0509134.1"/>
    </source>
</evidence>
<feature type="transmembrane region" description="Helical" evidence="8">
    <location>
        <begin position="364"/>
        <end position="382"/>
    </location>
</feature>
<feature type="transmembrane region" description="Helical" evidence="8">
    <location>
        <begin position="498"/>
        <end position="519"/>
    </location>
</feature>
<feature type="transmembrane region" description="Helical" evidence="8">
    <location>
        <begin position="102"/>
        <end position="125"/>
    </location>
</feature>
<keyword evidence="3" id="KW-0813">Transport</keyword>
<evidence type="ECO:0000256" key="1">
    <source>
        <dbReference type="ARBA" id="ARBA00004651"/>
    </source>
</evidence>
<feature type="transmembrane region" description="Helical" evidence="8">
    <location>
        <begin position="442"/>
        <end position="461"/>
    </location>
</feature>
<dbReference type="RefSeq" id="WP_306887823.1">
    <property type="nucleotide sequence ID" value="NZ_JAUSVR010000001.1"/>
</dbReference>
<dbReference type="InterPro" id="IPR000522">
    <property type="entry name" value="ABC_transptr_permease_BtuC"/>
</dbReference>
<dbReference type="CDD" id="cd06550">
    <property type="entry name" value="TM_ABC_iron-siderophores_like"/>
    <property type="match status" value="1"/>
</dbReference>
<feature type="transmembrane region" description="Helical" evidence="8">
    <location>
        <begin position="314"/>
        <end position="336"/>
    </location>
</feature>
<feature type="transmembrane region" description="Helical" evidence="8">
    <location>
        <begin position="657"/>
        <end position="674"/>
    </location>
</feature>
<dbReference type="PANTHER" id="PTHR30472:SF37">
    <property type="entry name" value="FE(3+) DICITRATE TRANSPORT SYSTEM PERMEASE PROTEIN FECD-RELATED"/>
    <property type="match status" value="1"/>
</dbReference>
<comment type="caution">
    <text evidence="9">The sequence shown here is derived from an EMBL/GenBank/DDBJ whole genome shotgun (WGS) entry which is preliminary data.</text>
</comment>
<feature type="transmembrane region" description="Helical" evidence="8">
    <location>
        <begin position="131"/>
        <end position="147"/>
    </location>
</feature>
<comment type="similarity">
    <text evidence="2">Belongs to the binding-protein-dependent transport system permease family. FecCD subfamily.</text>
</comment>
<keyword evidence="6 8" id="KW-1133">Transmembrane helix</keyword>
<feature type="transmembrane region" description="Helical" evidence="8">
    <location>
        <begin position="539"/>
        <end position="559"/>
    </location>
</feature>
<keyword evidence="4" id="KW-1003">Cell membrane</keyword>
<dbReference type="Pfam" id="PF01032">
    <property type="entry name" value="FecCD"/>
    <property type="match status" value="2"/>
</dbReference>
<keyword evidence="7 8" id="KW-0472">Membrane</keyword>
<keyword evidence="10" id="KW-1185">Reference proteome</keyword>
<evidence type="ECO:0000256" key="7">
    <source>
        <dbReference type="ARBA" id="ARBA00023136"/>
    </source>
</evidence>
<accession>A0ABU0LKA0</accession>
<evidence type="ECO:0000313" key="10">
    <source>
        <dbReference type="Proteomes" id="UP001235094"/>
    </source>
</evidence>
<organism evidence="9 10">
    <name type="scientific">Ancylobacter amanitiformis</name>
    <dbReference type="NCBI Taxonomy" id="217069"/>
    <lineage>
        <taxon>Bacteria</taxon>
        <taxon>Pseudomonadati</taxon>
        <taxon>Pseudomonadota</taxon>
        <taxon>Alphaproteobacteria</taxon>
        <taxon>Hyphomicrobiales</taxon>
        <taxon>Xanthobacteraceae</taxon>
        <taxon>Ancylobacter</taxon>
    </lineage>
</organism>
<protein>
    <submittedName>
        <fullName evidence="9">Iron complex transport system permease protein</fullName>
    </submittedName>
</protein>
<proteinExistence type="inferred from homology"/>
<keyword evidence="5 8" id="KW-0812">Transmembrane</keyword>
<dbReference type="PANTHER" id="PTHR30472">
    <property type="entry name" value="FERRIC ENTEROBACTIN TRANSPORT SYSTEM PERMEASE PROTEIN"/>
    <property type="match status" value="1"/>
</dbReference>
<sequence length="680" mass="69196">MMADAARAQPRTPAPFRVGPALLVLGLGVLGLAGTVANLAMLLPAGGWWAAMVRPDASVPVQLLAAYSFAPRLVVSLLAGAALGLAGAILQQVLRNPIASPTTLGIESGANLALSSALIWMPGLLDFGREWVTLTGGLLAIAVVLLLSRRSGFAPLVVILAGMVAGLYCASLAALLALFESHYLAGLFLWGAGSLSLQGWEEPLFLAPRLAIAALAAALLLRPLALLGMEDAQTRSLGLSVGMVRLAALLVAVALTAFVVASVGCIGFIGLAAPALARIAGARRIGAWLLASAATGAALLWATDQMVQVAAGVYAQMIPTGAVTALFGAPLLLWIIPRLRLPPAAAGSLAVRLGQSAGRPGRRLLLLGALLLLALTVSSLLGPDPLGSNLGGWSLALPGDPSAVWTLRLPRAVAALAGGTLLAVAGCVLQRLTRNPMASPEVMGVSAGAAGGLTVAIFLIAETSRLEQTLAASLGAFLALIVLLLVARVSKANPERIILAGIAVGALLDALVSVLMASGDPRAILLFNWMTGSTYGLDTSAAGASLLAALALLALLPLVRRWLGLLPLGEDTARALGMPLGAGRLLLLMLAAVATALATLLVGPLSFVGLVAPHAARLLGLRRPLSELYGAALIGALILVTADFLGRTVAFPWQMPAGLVASMIGAPAFLWLLSRKQVLA</sequence>
<feature type="transmembrane region" description="Helical" evidence="8">
    <location>
        <begin position="585"/>
        <end position="608"/>
    </location>
</feature>